<dbReference type="EMBL" id="BAAAPY010000003">
    <property type="protein sequence ID" value="GAA2075515.1"/>
    <property type="molecule type" value="Genomic_DNA"/>
</dbReference>
<feature type="transmembrane region" description="Helical" evidence="6">
    <location>
        <begin position="96"/>
        <end position="118"/>
    </location>
</feature>
<protein>
    <submittedName>
        <fullName evidence="8">Cytochrome c biogenesis protein CcdA</fullName>
    </submittedName>
</protein>
<evidence type="ECO:0000259" key="7">
    <source>
        <dbReference type="Pfam" id="PF02683"/>
    </source>
</evidence>
<feature type="domain" description="Cytochrome C biogenesis protein transmembrane" evidence="7">
    <location>
        <begin position="14"/>
        <end position="207"/>
    </location>
</feature>
<organism evidence="8 9">
    <name type="scientific">Aeromicrobium halocynthiae</name>
    <dbReference type="NCBI Taxonomy" id="560557"/>
    <lineage>
        <taxon>Bacteria</taxon>
        <taxon>Bacillati</taxon>
        <taxon>Actinomycetota</taxon>
        <taxon>Actinomycetes</taxon>
        <taxon>Propionibacteriales</taxon>
        <taxon>Nocardioidaceae</taxon>
        <taxon>Aeromicrobium</taxon>
    </lineage>
</organism>
<reference evidence="9" key="1">
    <citation type="journal article" date="2019" name="Int. J. Syst. Evol. Microbiol.">
        <title>The Global Catalogue of Microorganisms (GCM) 10K type strain sequencing project: providing services to taxonomists for standard genome sequencing and annotation.</title>
        <authorList>
            <consortium name="The Broad Institute Genomics Platform"/>
            <consortium name="The Broad Institute Genome Sequencing Center for Infectious Disease"/>
            <person name="Wu L."/>
            <person name="Ma J."/>
        </authorList>
    </citation>
    <scope>NUCLEOTIDE SEQUENCE [LARGE SCALE GENOMIC DNA]</scope>
    <source>
        <strain evidence="9">JCM 15749</strain>
    </source>
</reference>
<feature type="transmembrane region" description="Helical" evidence="6">
    <location>
        <begin position="130"/>
        <end position="154"/>
    </location>
</feature>
<keyword evidence="5 6" id="KW-0472">Membrane</keyword>
<evidence type="ECO:0000256" key="4">
    <source>
        <dbReference type="ARBA" id="ARBA00022989"/>
    </source>
</evidence>
<dbReference type="PANTHER" id="PTHR31272:SF4">
    <property type="entry name" value="CYTOCHROME C-TYPE BIOGENESIS PROTEIN HI_1454-RELATED"/>
    <property type="match status" value="1"/>
</dbReference>
<gene>
    <name evidence="8" type="ORF">GCM10009821_13280</name>
</gene>
<evidence type="ECO:0000256" key="1">
    <source>
        <dbReference type="ARBA" id="ARBA00004141"/>
    </source>
</evidence>
<comment type="caution">
    <text evidence="8">The sequence shown here is derived from an EMBL/GenBank/DDBJ whole genome shotgun (WGS) entry which is preliminary data.</text>
</comment>
<feature type="transmembrane region" description="Helical" evidence="6">
    <location>
        <begin position="208"/>
        <end position="229"/>
    </location>
</feature>
<dbReference type="PANTHER" id="PTHR31272">
    <property type="entry name" value="CYTOCHROME C-TYPE BIOGENESIS PROTEIN HI_1454-RELATED"/>
    <property type="match status" value="1"/>
</dbReference>
<evidence type="ECO:0000256" key="5">
    <source>
        <dbReference type="ARBA" id="ARBA00023136"/>
    </source>
</evidence>
<comment type="similarity">
    <text evidence="2">Belongs to the DsbD family.</text>
</comment>
<name>A0ABP5HJ30_9ACTN</name>
<accession>A0ABP5HJ30</accession>
<dbReference type="InterPro" id="IPR051790">
    <property type="entry name" value="Cytochrome_c-biogenesis_DsbD"/>
</dbReference>
<comment type="subcellular location">
    <subcellularLocation>
        <location evidence="1">Membrane</location>
        <topology evidence="1">Multi-pass membrane protein</topology>
    </subcellularLocation>
</comment>
<keyword evidence="4 6" id="KW-1133">Transmembrane helix</keyword>
<dbReference type="InterPro" id="IPR003834">
    <property type="entry name" value="Cyt_c_assmbl_TM_dom"/>
</dbReference>
<sequence>MGDLFADAAAGSLLLAVPVAVVAGLISFFSPCVLPLLPGYLSYVTGVGVQDLESAGRLRMLAGSVLFVLGFTVVFVLGGALFGAVGQSLFQYRREFSIVLGVVVIVLGLVFMGLVPLLQREVRIHAVPAVGIGVAPLLGFFFGLGWLPCIGPTLGVVLTLANQEGTAPRGALLTFVYCLGLGVPFVVAALAFRRFMVAVDWARRNQRALQLVGGGMLVLVGVLLVSGVWDAIVMDLQAWASSFGAVV</sequence>
<evidence type="ECO:0000256" key="6">
    <source>
        <dbReference type="SAM" id="Phobius"/>
    </source>
</evidence>
<feature type="transmembrane region" description="Helical" evidence="6">
    <location>
        <begin position="12"/>
        <end position="37"/>
    </location>
</feature>
<feature type="transmembrane region" description="Helical" evidence="6">
    <location>
        <begin position="174"/>
        <end position="196"/>
    </location>
</feature>
<dbReference type="Pfam" id="PF02683">
    <property type="entry name" value="DsbD_TM"/>
    <property type="match status" value="1"/>
</dbReference>
<dbReference type="RefSeq" id="WP_344326180.1">
    <property type="nucleotide sequence ID" value="NZ_BAAAPY010000003.1"/>
</dbReference>
<feature type="transmembrane region" description="Helical" evidence="6">
    <location>
        <begin position="58"/>
        <end position="84"/>
    </location>
</feature>
<evidence type="ECO:0000256" key="3">
    <source>
        <dbReference type="ARBA" id="ARBA00022692"/>
    </source>
</evidence>
<evidence type="ECO:0000313" key="9">
    <source>
        <dbReference type="Proteomes" id="UP001501480"/>
    </source>
</evidence>
<proteinExistence type="inferred from homology"/>
<keyword evidence="9" id="KW-1185">Reference proteome</keyword>
<evidence type="ECO:0000313" key="8">
    <source>
        <dbReference type="EMBL" id="GAA2075515.1"/>
    </source>
</evidence>
<dbReference type="Proteomes" id="UP001501480">
    <property type="component" value="Unassembled WGS sequence"/>
</dbReference>
<evidence type="ECO:0000256" key="2">
    <source>
        <dbReference type="ARBA" id="ARBA00006143"/>
    </source>
</evidence>
<keyword evidence="3 6" id="KW-0812">Transmembrane</keyword>